<dbReference type="EC" id="3.4.-.-" evidence="9"/>
<feature type="chain" id="PRO_5007749155" description="Peptide hydrolase" evidence="9">
    <location>
        <begin position="24"/>
        <end position="519"/>
    </location>
</feature>
<evidence type="ECO:0000256" key="5">
    <source>
        <dbReference type="ARBA" id="ARBA00022723"/>
    </source>
</evidence>
<evidence type="ECO:0000256" key="3">
    <source>
        <dbReference type="ARBA" id="ARBA00022438"/>
    </source>
</evidence>
<keyword evidence="13" id="KW-1185">Reference proteome</keyword>
<comment type="similarity">
    <text evidence="2">Belongs to the peptidase M28 family. M28A subfamily.</text>
</comment>
<evidence type="ECO:0000256" key="4">
    <source>
        <dbReference type="ARBA" id="ARBA00022670"/>
    </source>
</evidence>
<dbReference type="KEGG" id="slb:AWJ20_3460"/>
<gene>
    <name evidence="12" type="primary">APE3</name>
    <name evidence="12" type="ORF">AWJ20_3460</name>
</gene>
<evidence type="ECO:0000256" key="8">
    <source>
        <dbReference type="ARBA" id="ARBA00022833"/>
    </source>
</evidence>
<dbReference type="Gene3D" id="3.40.630.10">
    <property type="entry name" value="Zn peptidases"/>
    <property type="match status" value="1"/>
</dbReference>
<dbReference type="RefSeq" id="XP_018738293.1">
    <property type="nucleotide sequence ID" value="XM_018880478.1"/>
</dbReference>
<feature type="domain" description="PA" evidence="10">
    <location>
        <begin position="150"/>
        <end position="234"/>
    </location>
</feature>
<dbReference type="InterPro" id="IPR007484">
    <property type="entry name" value="Peptidase_M28"/>
</dbReference>
<dbReference type="Proteomes" id="UP000189580">
    <property type="component" value="Chromosome b"/>
</dbReference>
<dbReference type="InterPro" id="IPR003137">
    <property type="entry name" value="PA_domain"/>
</dbReference>
<keyword evidence="6 9" id="KW-0732">Signal</keyword>
<accession>A0A167FX70</accession>
<name>A0A167FX70_9ASCO</name>
<proteinExistence type="inferred from homology"/>
<keyword evidence="8 9" id="KW-0862">Zinc</keyword>
<dbReference type="GO" id="GO:0046872">
    <property type="term" value="F:metal ion binding"/>
    <property type="evidence" value="ECO:0007669"/>
    <property type="project" value="UniProtKB-KW"/>
</dbReference>
<dbReference type="OrthoDB" id="10013407at2759"/>
<organism evidence="12 13">
    <name type="scientific">Sugiyamaella lignohabitans</name>
    <dbReference type="NCBI Taxonomy" id="796027"/>
    <lineage>
        <taxon>Eukaryota</taxon>
        <taxon>Fungi</taxon>
        <taxon>Dikarya</taxon>
        <taxon>Ascomycota</taxon>
        <taxon>Saccharomycotina</taxon>
        <taxon>Dipodascomycetes</taxon>
        <taxon>Dipodascales</taxon>
        <taxon>Trichomonascaceae</taxon>
        <taxon>Sugiyamaella</taxon>
    </lineage>
</organism>
<dbReference type="PANTHER" id="PTHR12147">
    <property type="entry name" value="METALLOPEPTIDASE M28 FAMILY MEMBER"/>
    <property type="match status" value="1"/>
</dbReference>
<dbReference type="InterPro" id="IPR041756">
    <property type="entry name" value="M28_SGAP-like"/>
</dbReference>
<sequence length="519" mass="55633">MKTTLGLGGSLGVLLAMVEVTSALTLPVKGDFNQFVLDAKQVVDTDSLQQYITEKGLSKRAAELYEIAKESEAEYHHPTRVIGSKGHNGTIDYILNSLEEFGRDYYDVSLQAFSAISGSLFSSSLTIDGKNISEASALYMSPPTPDKKPVTAHLAISSNDGCKPSDFGPEVNGSIVLIQRGNCPFGDKSELAGLAGAVAAIIYNNVDGDNIPGTLGTPLGHEVPTMGLSKKLGDHFVEKVKHSSQSLNATIVVDSQIDIVDTFNVIAESKRGDKGNVVMLGAHSDSVAAGPGINDDGSGTISLLEVAQALTNFEVNNAVRFAWWSAEEEGLLGSDHYASNLPESENQKIRLFMDYDMMASPNYAYQIYNANNEDHPSGSGDLKQMYVDFYKSHGLNYTFEPFDGRSDYAGFLVAGIPSGGVATGAEGIKTTEEVALFGGNASIAYDPCYHQLCDDLSNVDYDAWVINTKLIAHSVASYAKSFGSFPVRVKPEYGQVGVASSSVSQSAMQFQYRGPYAIF</sequence>
<evidence type="ECO:0000256" key="1">
    <source>
        <dbReference type="ARBA" id="ARBA00001947"/>
    </source>
</evidence>
<evidence type="ECO:0000256" key="7">
    <source>
        <dbReference type="ARBA" id="ARBA00022801"/>
    </source>
</evidence>
<evidence type="ECO:0000256" key="6">
    <source>
        <dbReference type="ARBA" id="ARBA00022729"/>
    </source>
</evidence>
<dbReference type="FunFam" id="3.40.630.10:FF:000093">
    <property type="entry name" value="Peptide hydrolase"/>
    <property type="match status" value="1"/>
</dbReference>
<dbReference type="PANTHER" id="PTHR12147:SF17">
    <property type="entry name" value="AMINOPEPTIDASE Y"/>
    <property type="match status" value="1"/>
</dbReference>
<evidence type="ECO:0000256" key="2">
    <source>
        <dbReference type="ARBA" id="ARBA00005957"/>
    </source>
</evidence>
<keyword evidence="3" id="KW-0031">Aminopeptidase</keyword>
<dbReference type="GO" id="GO:0004177">
    <property type="term" value="F:aminopeptidase activity"/>
    <property type="evidence" value="ECO:0007669"/>
    <property type="project" value="UniProtKB-KW"/>
</dbReference>
<protein>
    <recommendedName>
        <fullName evidence="9">Peptide hydrolase</fullName>
        <ecNumber evidence="9">3.4.-.-</ecNumber>
    </recommendedName>
</protein>
<dbReference type="GO" id="GO:0008235">
    <property type="term" value="F:metalloexopeptidase activity"/>
    <property type="evidence" value="ECO:0007669"/>
    <property type="project" value="InterPro"/>
</dbReference>
<dbReference type="SUPFAM" id="SSF53187">
    <property type="entry name" value="Zn-dependent exopeptidases"/>
    <property type="match status" value="1"/>
</dbReference>
<dbReference type="SUPFAM" id="SSF52025">
    <property type="entry name" value="PA domain"/>
    <property type="match status" value="1"/>
</dbReference>
<dbReference type="Pfam" id="PF04389">
    <property type="entry name" value="Peptidase_M28"/>
    <property type="match status" value="1"/>
</dbReference>
<dbReference type="GO" id="GO:0006508">
    <property type="term" value="P:proteolysis"/>
    <property type="evidence" value="ECO:0007669"/>
    <property type="project" value="UniProtKB-KW"/>
</dbReference>
<dbReference type="Pfam" id="PF02225">
    <property type="entry name" value="PA"/>
    <property type="match status" value="1"/>
</dbReference>
<evidence type="ECO:0000256" key="9">
    <source>
        <dbReference type="RuleBase" id="RU361240"/>
    </source>
</evidence>
<reference evidence="12 13" key="1">
    <citation type="submission" date="2016-02" db="EMBL/GenBank/DDBJ databases">
        <title>Complete genome sequence and transcriptome regulation of the pentose utilising yeast Sugiyamaella lignohabitans.</title>
        <authorList>
            <person name="Bellasio M."/>
            <person name="Peymann A."/>
            <person name="Valli M."/>
            <person name="Sipitzky M."/>
            <person name="Graf A."/>
            <person name="Sauer M."/>
            <person name="Marx H."/>
            <person name="Mattanovich D."/>
        </authorList>
    </citation>
    <scope>NUCLEOTIDE SEQUENCE [LARGE SCALE GENOMIC DNA]</scope>
    <source>
        <strain evidence="12 13">CBS 10342</strain>
    </source>
</reference>
<keyword evidence="5 9" id="KW-0479">Metal-binding</keyword>
<evidence type="ECO:0000259" key="10">
    <source>
        <dbReference type="Pfam" id="PF02225"/>
    </source>
</evidence>
<dbReference type="InterPro" id="IPR045175">
    <property type="entry name" value="M28_fam"/>
</dbReference>
<dbReference type="Gene3D" id="3.50.30.30">
    <property type="match status" value="1"/>
</dbReference>
<dbReference type="InterPro" id="IPR046450">
    <property type="entry name" value="PA_dom_sf"/>
</dbReference>
<evidence type="ECO:0000313" key="13">
    <source>
        <dbReference type="Proteomes" id="UP000189580"/>
    </source>
</evidence>
<dbReference type="GeneID" id="30035485"/>
<keyword evidence="7 9" id="KW-0378">Hydrolase</keyword>
<comment type="cofactor">
    <cofactor evidence="1">
        <name>Zn(2+)</name>
        <dbReference type="ChEBI" id="CHEBI:29105"/>
    </cofactor>
</comment>
<dbReference type="CDD" id="cd03876">
    <property type="entry name" value="M28_SGAP_like"/>
    <property type="match status" value="1"/>
</dbReference>
<keyword evidence="4 9" id="KW-0645">Protease</keyword>
<evidence type="ECO:0000259" key="11">
    <source>
        <dbReference type="Pfam" id="PF04389"/>
    </source>
</evidence>
<feature type="signal peptide" evidence="9">
    <location>
        <begin position="1"/>
        <end position="23"/>
    </location>
</feature>
<dbReference type="EMBL" id="CP014503">
    <property type="protein sequence ID" value="ANB15816.1"/>
    <property type="molecule type" value="Genomic_DNA"/>
</dbReference>
<dbReference type="AlphaFoldDB" id="A0A167FX70"/>
<evidence type="ECO:0000313" key="12">
    <source>
        <dbReference type="EMBL" id="ANB15816.1"/>
    </source>
</evidence>
<feature type="domain" description="Peptidase M28" evidence="11">
    <location>
        <begin position="264"/>
        <end position="473"/>
    </location>
</feature>